<dbReference type="PROSITE" id="PS51257">
    <property type="entry name" value="PROKAR_LIPOPROTEIN"/>
    <property type="match status" value="1"/>
</dbReference>
<dbReference type="AlphaFoldDB" id="A0A6P2C756"/>
<dbReference type="Proteomes" id="UP000460272">
    <property type="component" value="Unassembled WGS sequence"/>
</dbReference>
<dbReference type="OrthoDB" id="3480681at2"/>
<dbReference type="PROSITE" id="PS51695">
    <property type="entry name" value="SEDOLISIN"/>
    <property type="match status" value="1"/>
</dbReference>
<evidence type="ECO:0000256" key="1">
    <source>
        <dbReference type="ARBA" id="ARBA00022670"/>
    </source>
</evidence>
<feature type="domain" description="Peptidase S53" evidence="4">
    <location>
        <begin position="89"/>
        <end position="481"/>
    </location>
</feature>
<evidence type="ECO:0000259" key="4">
    <source>
        <dbReference type="PROSITE" id="PS51695"/>
    </source>
</evidence>
<keyword evidence="1" id="KW-0645">Protease</keyword>
<dbReference type="GO" id="GO:0008240">
    <property type="term" value="F:tripeptidyl-peptidase activity"/>
    <property type="evidence" value="ECO:0007669"/>
    <property type="project" value="TreeGrafter"/>
</dbReference>
<dbReference type="PANTHER" id="PTHR14218">
    <property type="entry name" value="PROTEASE S8 TRIPEPTIDYL PEPTIDASE I CLN2"/>
    <property type="match status" value="1"/>
</dbReference>
<protein>
    <recommendedName>
        <fullName evidence="4">Peptidase S53 domain-containing protein</fullName>
    </recommendedName>
</protein>
<proteinExistence type="predicted"/>
<accession>A0A6P2C756</accession>
<dbReference type="SUPFAM" id="SSF52743">
    <property type="entry name" value="Subtilisin-like"/>
    <property type="match status" value="1"/>
</dbReference>
<keyword evidence="2" id="KW-0378">Hydrolase</keyword>
<sequence>MTGFLPRGPRRLAGHVPGLAAATALGLLSVAACTSAPPSGGGGAPAGATAGASAGVTGAATAGASAGPTAAASPVAGPSAADCDSVATCYTPRQLQVAYGVKPLLDRGIDGRGETVVLPELAESAPNPPLVTDMRQDMAAFDATFGLPAAPMRVDSSLVRTPSPWLAFGEEVLDVEMVHALAPGATLVILLLPTNSLDNTANTVAAAVASLRRGSAEGDVLSISAAGQVGGEHCVSRAQAGSVNAALQAAASRRATVVAASGDIGAVAEPCDVYAALAGAGSFTPVKEVNLLASDPLVLGAGGTSLTASHATGAWQGEAAWGLPYGSVGSPFQASGGGFSRLFSRPSYQDGISAIGATRGVPDVSADASGHADLAMILRSGNQTTVRDGGGTSASAPIWAALIALADQYAGRRLGLVNPAIYRIAHGPEYHQAFHDITTGNNAVEFPPKTITGYAAGPGWDPVTGWGSPDARILVPLLARYAISQGS</sequence>
<evidence type="ECO:0000256" key="3">
    <source>
        <dbReference type="ARBA" id="ARBA00022825"/>
    </source>
</evidence>
<dbReference type="InterPro" id="IPR030400">
    <property type="entry name" value="Sedolisin_dom"/>
</dbReference>
<evidence type="ECO:0000313" key="6">
    <source>
        <dbReference type="Proteomes" id="UP000460272"/>
    </source>
</evidence>
<dbReference type="PANTHER" id="PTHR14218:SF15">
    <property type="entry name" value="TRIPEPTIDYL-PEPTIDASE 1"/>
    <property type="match status" value="1"/>
</dbReference>
<name>A0A6P2C756_9ACTN</name>
<dbReference type="RefSeq" id="WP_145851593.1">
    <property type="nucleotide sequence ID" value="NZ_RPFW01000001.1"/>
</dbReference>
<organism evidence="5 6">
    <name type="scientific">Trebonia kvetii</name>
    <dbReference type="NCBI Taxonomy" id="2480626"/>
    <lineage>
        <taxon>Bacteria</taxon>
        <taxon>Bacillati</taxon>
        <taxon>Actinomycetota</taxon>
        <taxon>Actinomycetes</taxon>
        <taxon>Streptosporangiales</taxon>
        <taxon>Treboniaceae</taxon>
        <taxon>Trebonia</taxon>
    </lineage>
</organism>
<keyword evidence="3" id="KW-0720">Serine protease</keyword>
<evidence type="ECO:0000256" key="2">
    <source>
        <dbReference type="ARBA" id="ARBA00022801"/>
    </source>
</evidence>
<dbReference type="Gene3D" id="3.40.50.200">
    <property type="entry name" value="Peptidase S8/S53 domain"/>
    <property type="match status" value="1"/>
</dbReference>
<dbReference type="InterPro" id="IPR036852">
    <property type="entry name" value="Peptidase_S8/S53_dom_sf"/>
</dbReference>
<dbReference type="GO" id="GO:0004252">
    <property type="term" value="F:serine-type endopeptidase activity"/>
    <property type="evidence" value="ECO:0007669"/>
    <property type="project" value="InterPro"/>
</dbReference>
<keyword evidence="6" id="KW-1185">Reference proteome</keyword>
<reference evidence="5 6" key="1">
    <citation type="submission" date="2018-11" db="EMBL/GenBank/DDBJ databases">
        <title>Trebonia kvetii gen.nov., sp.nov., a novel acidophilic actinobacterium, and proposal of the new actinobacterial family Treboniaceae fam. nov.</title>
        <authorList>
            <person name="Rapoport D."/>
            <person name="Sagova-Mareckova M."/>
            <person name="Sedlacek I."/>
            <person name="Provaznik J."/>
            <person name="Kralova S."/>
            <person name="Pavlinic D."/>
            <person name="Benes V."/>
            <person name="Kopecky J."/>
        </authorList>
    </citation>
    <scope>NUCLEOTIDE SEQUENCE [LARGE SCALE GENOMIC DNA]</scope>
    <source>
        <strain evidence="5 6">15Tr583</strain>
    </source>
</reference>
<dbReference type="GO" id="GO:0006508">
    <property type="term" value="P:proteolysis"/>
    <property type="evidence" value="ECO:0007669"/>
    <property type="project" value="UniProtKB-KW"/>
</dbReference>
<gene>
    <name evidence="5" type="ORF">EAS64_05675</name>
</gene>
<dbReference type="CDD" id="cd04056">
    <property type="entry name" value="Peptidases_S53"/>
    <property type="match status" value="1"/>
</dbReference>
<dbReference type="PROSITE" id="PS00138">
    <property type="entry name" value="SUBTILASE_SER"/>
    <property type="match status" value="1"/>
</dbReference>
<evidence type="ECO:0000313" key="5">
    <source>
        <dbReference type="EMBL" id="TVZ06837.1"/>
    </source>
</evidence>
<dbReference type="InterPro" id="IPR023828">
    <property type="entry name" value="Peptidase_S8_Ser-AS"/>
</dbReference>
<dbReference type="InterPro" id="IPR050819">
    <property type="entry name" value="Tripeptidyl-peptidase_I"/>
</dbReference>
<dbReference type="EMBL" id="RPFW01000001">
    <property type="protein sequence ID" value="TVZ06837.1"/>
    <property type="molecule type" value="Genomic_DNA"/>
</dbReference>
<comment type="caution">
    <text evidence="5">The sequence shown here is derived from an EMBL/GenBank/DDBJ whole genome shotgun (WGS) entry which is preliminary data.</text>
</comment>